<name>A0AAW0YPV9_CHEQU</name>
<feature type="compositionally biased region" description="Basic and acidic residues" evidence="1">
    <location>
        <begin position="132"/>
        <end position="141"/>
    </location>
</feature>
<feature type="compositionally biased region" description="Acidic residues" evidence="1">
    <location>
        <begin position="581"/>
        <end position="601"/>
    </location>
</feature>
<feature type="compositionally biased region" description="Basic and acidic residues" evidence="1">
    <location>
        <begin position="705"/>
        <end position="738"/>
    </location>
</feature>
<dbReference type="PANTHER" id="PTHR15491:SF9">
    <property type="entry name" value="CIP1-INTERACTING ZINC FINGER PROTEIN"/>
    <property type="match status" value="1"/>
</dbReference>
<feature type="non-terminal residue" evidence="3">
    <location>
        <position position="1"/>
    </location>
</feature>
<proteinExistence type="predicted"/>
<dbReference type="InterPro" id="IPR013087">
    <property type="entry name" value="Znf_C2H2_type"/>
</dbReference>
<feature type="region of interest" description="Disordered" evidence="1">
    <location>
        <begin position="122"/>
        <end position="141"/>
    </location>
</feature>
<feature type="compositionally biased region" description="Basic and acidic residues" evidence="1">
    <location>
        <begin position="565"/>
        <end position="580"/>
    </location>
</feature>
<dbReference type="SMART" id="SM00355">
    <property type="entry name" value="ZnF_C2H2"/>
    <property type="match status" value="2"/>
</dbReference>
<accession>A0AAW0YPV9</accession>
<reference evidence="3 4" key="1">
    <citation type="journal article" date="2024" name="BMC Genomics">
        <title>Genome assembly of redclaw crayfish (Cherax quadricarinatus) provides insights into its immune adaptation and hypoxia tolerance.</title>
        <authorList>
            <person name="Liu Z."/>
            <person name="Zheng J."/>
            <person name="Li H."/>
            <person name="Fang K."/>
            <person name="Wang S."/>
            <person name="He J."/>
            <person name="Zhou D."/>
            <person name="Weng S."/>
            <person name="Chi M."/>
            <person name="Gu Z."/>
            <person name="He J."/>
            <person name="Li F."/>
            <person name="Wang M."/>
        </authorList>
    </citation>
    <scope>NUCLEOTIDE SEQUENCE [LARGE SCALE GENOMIC DNA]</scope>
    <source>
        <strain evidence="3">ZL_2023a</strain>
    </source>
</reference>
<comment type="caution">
    <text evidence="3">The sequence shown here is derived from an EMBL/GenBank/DDBJ whole genome shotgun (WGS) entry which is preliminary data.</text>
</comment>
<feature type="region of interest" description="Disordered" evidence="1">
    <location>
        <begin position="167"/>
        <end position="298"/>
    </location>
</feature>
<evidence type="ECO:0000256" key="1">
    <source>
        <dbReference type="SAM" id="MobiDB-lite"/>
    </source>
</evidence>
<feature type="compositionally biased region" description="Acidic residues" evidence="1">
    <location>
        <begin position="613"/>
        <end position="623"/>
    </location>
</feature>
<dbReference type="EMBL" id="JARKIK010000002">
    <property type="protein sequence ID" value="KAK8753516.1"/>
    <property type="molecule type" value="Genomic_DNA"/>
</dbReference>
<feature type="compositionally biased region" description="Low complexity" evidence="1">
    <location>
        <begin position="9"/>
        <end position="20"/>
    </location>
</feature>
<feature type="region of interest" description="Disordered" evidence="1">
    <location>
        <begin position="1"/>
        <end position="26"/>
    </location>
</feature>
<evidence type="ECO:0000313" key="4">
    <source>
        <dbReference type="Proteomes" id="UP001445076"/>
    </source>
</evidence>
<dbReference type="AlphaFoldDB" id="A0AAW0YPV9"/>
<sequence length="761" mass="85208">RFESNLGDRGNVGMRGNYNRGNRRYDHNQSYGSGYGGRHGGDMSFNHQVVNPWEGGAIPDPGSARGHSGFMPPHGGTGGSLLGEFRGSSDIVGSINHLTRMGNPESKLALNILNAVLAKDEGRSHWSGGPPADKRRRMDTDGGYDIHRGQSYAPSMHHLAHKVPHRDHQYSPHRAGNIQSQRRGKGGRSFGQAGRQMMTQQQPRRTVNVKRGKPIISRGLAKNQKKKGETTVAATGTAGGQKGDKTEGGDSSATADPKQSILSAKGGKSEKEIAEGTGEEIDDAADSKKASPGNTVQEGEKNAISINKSLRCHICNFYSFSSTKTFRNHLESTNHERMQRIFHIKEASILQFLRAQSKLASQRNILRLRRLGAKGRIMQCTKCLCPFMGSLADHRKTREHLLVSNFSKCTHCNLLFDNRIELEKHCFSYFHMMREAVLEKKRKERLMTTMKIKERIPEYAPFRKFHIAVEKLKRENKHTKHGNVFDLSRMPVYDPANLIGLNFITKKSHFYCTICSDKLIQSPSETLAHFSSLQHYEKYATHLKSLEEKKADKENQEDSNQEIVQDDKNETNDGESAEKDSSEDEEDENEEVIDEGEEEMDTNTPAANKKSEEEEQQQEEDECVVSMTDKLGDTLELLEEDDDALLDSDVDDEVKESLTKCKAMDDGDVLPVLEDAVEIKTEAEAKVEEEMETEEVVTKVEKVSTPVKEVKSKKEEIETVKKEMKGVEEKETGEKDEPAPVVSTPRSRRGKVKGRGRGGKK</sequence>
<feature type="region of interest" description="Disordered" evidence="1">
    <location>
        <begin position="548"/>
        <end position="627"/>
    </location>
</feature>
<gene>
    <name evidence="3" type="ORF">OTU49_000017</name>
</gene>
<keyword evidence="4" id="KW-1185">Reference proteome</keyword>
<dbReference type="PROSITE" id="PS00028">
    <property type="entry name" value="ZINC_FINGER_C2H2_1"/>
    <property type="match status" value="1"/>
</dbReference>
<dbReference type="GO" id="GO:0005634">
    <property type="term" value="C:nucleus"/>
    <property type="evidence" value="ECO:0007669"/>
    <property type="project" value="TreeGrafter"/>
</dbReference>
<feature type="compositionally biased region" description="Low complexity" evidence="1">
    <location>
        <begin position="195"/>
        <end position="206"/>
    </location>
</feature>
<feature type="domain" description="C2H2-type" evidence="2">
    <location>
        <begin position="409"/>
        <end position="431"/>
    </location>
</feature>
<protein>
    <recommendedName>
        <fullName evidence="2">C2H2-type domain-containing protein</fullName>
    </recommendedName>
</protein>
<evidence type="ECO:0000259" key="2">
    <source>
        <dbReference type="PROSITE" id="PS00028"/>
    </source>
</evidence>
<dbReference type="PANTHER" id="PTHR15491">
    <property type="match status" value="1"/>
</dbReference>
<feature type="region of interest" description="Disordered" evidence="1">
    <location>
        <begin position="705"/>
        <end position="761"/>
    </location>
</feature>
<evidence type="ECO:0000313" key="3">
    <source>
        <dbReference type="EMBL" id="KAK8753516.1"/>
    </source>
</evidence>
<organism evidence="3 4">
    <name type="scientific">Cherax quadricarinatus</name>
    <name type="common">Australian red claw crayfish</name>
    <dbReference type="NCBI Taxonomy" id="27406"/>
    <lineage>
        <taxon>Eukaryota</taxon>
        <taxon>Metazoa</taxon>
        <taxon>Ecdysozoa</taxon>
        <taxon>Arthropoda</taxon>
        <taxon>Crustacea</taxon>
        <taxon>Multicrustacea</taxon>
        <taxon>Malacostraca</taxon>
        <taxon>Eumalacostraca</taxon>
        <taxon>Eucarida</taxon>
        <taxon>Decapoda</taxon>
        <taxon>Pleocyemata</taxon>
        <taxon>Astacidea</taxon>
        <taxon>Parastacoidea</taxon>
        <taxon>Parastacidae</taxon>
        <taxon>Cherax</taxon>
    </lineage>
</organism>
<dbReference type="Proteomes" id="UP001445076">
    <property type="component" value="Unassembled WGS sequence"/>
</dbReference>
<dbReference type="InterPro" id="IPR026811">
    <property type="entry name" value="CIZ1"/>
</dbReference>
<feature type="compositionally biased region" description="Basic residues" evidence="1">
    <location>
        <begin position="746"/>
        <end position="761"/>
    </location>
</feature>